<name>A0A222P4S5_9GAMM</name>
<organism evidence="1 2">
    <name type="scientific">Legionella clemsonensis</name>
    <dbReference type="NCBI Taxonomy" id="1867846"/>
    <lineage>
        <taxon>Bacteria</taxon>
        <taxon>Pseudomonadati</taxon>
        <taxon>Pseudomonadota</taxon>
        <taxon>Gammaproteobacteria</taxon>
        <taxon>Legionellales</taxon>
        <taxon>Legionellaceae</taxon>
        <taxon>Legionella</taxon>
    </lineage>
</organism>
<dbReference type="AlphaFoldDB" id="A0A222P4S5"/>
<evidence type="ECO:0000313" key="2">
    <source>
        <dbReference type="Proteomes" id="UP000201728"/>
    </source>
</evidence>
<accession>A0A222P4S5</accession>
<dbReference type="Proteomes" id="UP000201728">
    <property type="component" value="Chromosome"/>
</dbReference>
<dbReference type="OrthoDB" id="5651611at2"/>
<dbReference type="RefSeq" id="WP_094091682.1">
    <property type="nucleotide sequence ID" value="NZ_CP016397.1"/>
</dbReference>
<dbReference type="KEGG" id="lcd:clem_11635"/>
<dbReference type="EMBL" id="CP016397">
    <property type="protein sequence ID" value="ASQ46864.1"/>
    <property type="molecule type" value="Genomic_DNA"/>
</dbReference>
<proteinExistence type="predicted"/>
<gene>
    <name evidence="1" type="ORF">clem_11635</name>
</gene>
<sequence length="484" mass="55956">MREWLRHFFYDRDSTLVIKGKTYQFSDWQRIGGGSEKHVYKVKGKDFCFFIPHKYSSEEDWNYRIKLEKDILDEMTALGLKTQQFELVDLKINSPNAPSSYTIKALLTKDFHTLCQNEALVIYNHKGDKRICGEAPDFMAIRAKFKEKDYVQEMFKKIIKEYAIAYTFSLPITALQSTDDSEHICFELSSTVPVVRYMFWDVVADTKTFPFIPLVPSLDELRKGPPRSYSNRENYSLHCLANTVACSILEIIYSSPGEKPSDSFAFVKELEKDILNAIDDQVLLNEALEHAREQAANYLPQLLNKINLANVNNENFTKLLVGAISTNNLELVQRYYESRPREQLTERLIDTILHASNQGRNSDIIQFLHNKLGPEKAVFVEDRRKIEVQEKVSQIKHTFFSQYNKQLSADKRAWCGLYSVFAKSYVKPEASLHELFKHAQGLSKEGSGKRSQFVMKQLGWLDKNNQITRDLASVLKDETTLTMT</sequence>
<protein>
    <submittedName>
        <fullName evidence="1">Uncharacterized protein</fullName>
    </submittedName>
</protein>
<evidence type="ECO:0000313" key="1">
    <source>
        <dbReference type="EMBL" id="ASQ46864.1"/>
    </source>
</evidence>
<reference evidence="2" key="1">
    <citation type="submission" date="2016-07" db="EMBL/GenBank/DDBJ databases">
        <authorList>
            <person name="Florea S."/>
            <person name="Webb J.S."/>
            <person name="Jaromczyk J."/>
            <person name="Schardl C.L."/>
        </authorList>
    </citation>
    <scope>NUCLEOTIDE SEQUENCE [LARGE SCALE GENOMIC DNA]</scope>
    <source>
        <strain evidence="2">CDC-D5610</strain>
    </source>
</reference>
<keyword evidence="2" id="KW-1185">Reference proteome</keyword>